<evidence type="ECO:0000313" key="3">
    <source>
        <dbReference type="EnsemblPlants" id="QL05p025648:mrna"/>
    </source>
</evidence>
<dbReference type="Gramene" id="QL05p025648:mrna">
    <property type="protein sequence ID" value="QL05p025648:mrna"/>
    <property type="gene ID" value="QL05p025648"/>
</dbReference>
<dbReference type="InterPro" id="IPR006566">
    <property type="entry name" value="FBD"/>
</dbReference>
<evidence type="ECO:0000313" key="4">
    <source>
        <dbReference type="Proteomes" id="UP000594261"/>
    </source>
</evidence>
<dbReference type="PANTHER" id="PTHR31900">
    <property type="entry name" value="F-BOX/RNI SUPERFAMILY PROTEIN-RELATED"/>
    <property type="match status" value="1"/>
</dbReference>
<dbReference type="EnsemblPlants" id="QL05p025648:mrna">
    <property type="protein sequence ID" value="QL05p025648:mrna"/>
    <property type="gene ID" value="QL05p025648"/>
</dbReference>
<reference evidence="3 4" key="1">
    <citation type="journal article" date="2016" name="G3 (Bethesda)">
        <title>First Draft Assembly and Annotation of the Genome of a California Endemic Oak Quercus lobata Nee (Fagaceae).</title>
        <authorList>
            <person name="Sork V.L."/>
            <person name="Fitz-Gibbon S.T."/>
            <person name="Puiu D."/>
            <person name="Crepeau M."/>
            <person name="Gugger P.F."/>
            <person name="Sherman R."/>
            <person name="Stevens K."/>
            <person name="Langley C.H."/>
            <person name="Pellegrini M."/>
            <person name="Salzberg S.L."/>
        </authorList>
    </citation>
    <scope>NUCLEOTIDE SEQUENCE [LARGE SCALE GENOMIC DNA]</scope>
    <source>
        <strain evidence="3 4">cv. SW786</strain>
    </source>
</reference>
<dbReference type="InterPro" id="IPR050232">
    <property type="entry name" value="FBL13/AtMIF1-like"/>
</dbReference>
<sequence length="536" mass="61183">MATESNSKRYAEEVDRISNLPECLLYDILSLLRTKQAVATSALSKRWKLLWTKLTVLDFQHSVTRNQDIGNNNGRMTFTHFVCNVLLLHKPLPVKKFRLALDSFDDSIHFHVSSWICYAVDHGVEELELLLLFRKPFELPRCFFGCKSLKIVTLYGDIVLNCPSFVHLPNLKDLRLGSQLCSNEDSFRSGLIGIPNLITFFIGRVRQDDVTTINICHPRLLFFCIQNKVPFPFKIEIDAPSLKCLSFFDGSGQDSLTTNIVKATFNLSEHKQQADEHDSCGHLLTELPSVQSLLVRHTKVRSLRFVFSLPMLNILRSLQFDAKCCKWHILPRLLESAPNLEKLILHKVDTDGPHELCCWTDPPHVPKCLESCLRIISLVKFKCWEHDLEFVQFFLKNAKVLEKMGIFTGLLDLAENTRILKNFSELPRGSSKCELFLLNDYTNKSWKTLPYMPHTFHSHTFPSHIQTTIASTPHSLSCQSASATATRHSPPSLLVVTVAVRRKWHQQQGLHHRHHSKTTSVPSTTSGKPRTISTKP</sequence>
<proteinExistence type="predicted"/>
<feature type="region of interest" description="Disordered" evidence="1">
    <location>
        <begin position="505"/>
        <end position="536"/>
    </location>
</feature>
<protein>
    <recommendedName>
        <fullName evidence="2">FBD domain-containing protein</fullName>
    </recommendedName>
</protein>
<feature type="compositionally biased region" description="Polar residues" evidence="1">
    <location>
        <begin position="518"/>
        <end position="536"/>
    </location>
</feature>
<dbReference type="Pfam" id="PF00646">
    <property type="entry name" value="F-box"/>
    <property type="match status" value="1"/>
</dbReference>
<dbReference type="SMART" id="SM00579">
    <property type="entry name" value="FBD"/>
    <property type="match status" value="1"/>
</dbReference>
<accession>A0A7N2LNK8</accession>
<feature type="compositionally biased region" description="Basic residues" evidence="1">
    <location>
        <begin position="505"/>
        <end position="517"/>
    </location>
</feature>
<dbReference type="AlphaFoldDB" id="A0A7N2LNK8"/>
<dbReference type="InterPro" id="IPR036047">
    <property type="entry name" value="F-box-like_dom_sf"/>
</dbReference>
<dbReference type="OMA" id="LPCHLRF"/>
<organism evidence="3 4">
    <name type="scientific">Quercus lobata</name>
    <name type="common">Valley oak</name>
    <dbReference type="NCBI Taxonomy" id="97700"/>
    <lineage>
        <taxon>Eukaryota</taxon>
        <taxon>Viridiplantae</taxon>
        <taxon>Streptophyta</taxon>
        <taxon>Embryophyta</taxon>
        <taxon>Tracheophyta</taxon>
        <taxon>Spermatophyta</taxon>
        <taxon>Magnoliopsida</taxon>
        <taxon>eudicotyledons</taxon>
        <taxon>Gunneridae</taxon>
        <taxon>Pentapetalae</taxon>
        <taxon>rosids</taxon>
        <taxon>fabids</taxon>
        <taxon>Fagales</taxon>
        <taxon>Fagaceae</taxon>
        <taxon>Quercus</taxon>
    </lineage>
</organism>
<dbReference type="Proteomes" id="UP000594261">
    <property type="component" value="Chromosome 5"/>
</dbReference>
<dbReference type="SUPFAM" id="SSF52047">
    <property type="entry name" value="RNI-like"/>
    <property type="match status" value="1"/>
</dbReference>
<evidence type="ECO:0000256" key="1">
    <source>
        <dbReference type="SAM" id="MobiDB-lite"/>
    </source>
</evidence>
<dbReference type="Gene3D" id="1.20.1280.50">
    <property type="match status" value="1"/>
</dbReference>
<reference evidence="3" key="2">
    <citation type="submission" date="2021-01" db="UniProtKB">
        <authorList>
            <consortium name="EnsemblPlants"/>
        </authorList>
    </citation>
    <scope>IDENTIFICATION</scope>
</reference>
<dbReference type="CDD" id="cd22160">
    <property type="entry name" value="F-box_AtFBL13-like"/>
    <property type="match status" value="1"/>
</dbReference>
<dbReference type="PANTHER" id="PTHR31900:SF34">
    <property type="entry name" value="EMB|CAB62440.1-RELATED"/>
    <property type="match status" value="1"/>
</dbReference>
<evidence type="ECO:0000259" key="2">
    <source>
        <dbReference type="SMART" id="SM00579"/>
    </source>
</evidence>
<name>A0A7N2LNK8_QUELO</name>
<dbReference type="InParanoid" id="A0A7N2LNK8"/>
<dbReference type="InterPro" id="IPR053781">
    <property type="entry name" value="F-box_AtFBL13-like"/>
</dbReference>
<dbReference type="SUPFAM" id="SSF81383">
    <property type="entry name" value="F-box domain"/>
    <property type="match status" value="1"/>
</dbReference>
<dbReference type="InterPro" id="IPR001810">
    <property type="entry name" value="F-box_dom"/>
</dbReference>
<dbReference type="Pfam" id="PF08387">
    <property type="entry name" value="FBD"/>
    <property type="match status" value="1"/>
</dbReference>
<keyword evidence="4" id="KW-1185">Reference proteome</keyword>
<feature type="domain" description="FBD" evidence="2">
    <location>
        <begin position="367"/>
        <end position="438"/>
    </location>
</feature>
<dbReference type="EMBL" id="LRBV02000005">
    <property type="status" value="NOT_ANNOTATED_CDS"/>
    <property type="molecule type" value="Genomic_DNA"/>
</dbReference>